<sequence length="376" mass="42961">MEIDQSVAQVLLTQGATLVFLDVPTGTDVGIDIKSWNVGHNFKGIKMIPPGIHFVHYSAADKFGELAPRVGFFHDFQKSEFLVKRWDSKEETISLESVPEETVQRLKDNIKELDRYLGPYPYEIFKPWMKLTNRITASLVTRCSPLCGYVQSALELEHCSDALRPRGTESASKQKKYSRLTQEDKEELLLPDLKPKPGTELRLTELPDKHYPDNATPSEITQHSLDTSYVLDSILKKLREPMEIIGEMQLTFICFLAGQSLDAFEQWKKLVILICGADNAIPQYRSIYMEFLQILEEDLLYVPEEVLCDIVASNNFVYHNLCNLFRNIESNSEVDGQLKSYATRLQGRLTAKFLWDFSNLLEEDDDEAPVIVTLAQ</sequence>
<dbReference type="Pfam" id="PF05282">
    <property type="entry name" value="AAR2"/>
    <property type="match status" value="1"/>
</dbReference>
<protein>
    <recommendedName>
        <fullName evidence="3">Protein AAR2 homolog</fullName>
    </recommendedName>
    <alternativeName>
        <fullName evidence="7">AAR2 splicing factor homolog</fullName>
    </alternativeName>
</protein>
<comment type="subunit">
    <text evidence="8">Interacts with PRPF8 (via RNase H homology domain). Component of a U5 snRNP complex that contains PRPF8.</text>
</comment>
<evidence type="ECO:0000256" key="4">
    <source>
        <dbReference type="ARBA" id="ARBA00022664"/>
    </source>
</evidence>
<name>A0AAW2EXF4_9HYME</name>
<dbReference type="InterPro" id="IPR007946">
    <property type="entry name" value="AAR2"/>
</dbReference>
<dbReference type="InterPro" id="IPR033647">
    <property type="entry name" value="Aar2_N"/>
</dbReference>
<dbReference type="InterPro" id="IPR033648">
    <property type="entry name" value="AAR2_C"/>
</dbReference>
<organism evidence="11 12">
    <name type="scientific">Cardiocondyla obscurior</name>
    <dbReference type="NCBI Taxonomy" id="286306"/>
    <lineage>
        <taxon>Eukaryota</taxon>
        <taxon>Metazoa</taxon>
        <taxon>Ecdysozoa</taxon>
        <taxon>Arthropoda</taxon>
        <taxon>Hexapoda</taxon>
        <taxon>Insecta</taxon>
        <taxon>Pterygota</taxon>
        <taxon>Neoptera</taxon>
        <taxon>Endopterygota</taxon>
        <taxon>Hymenoptera</taxon>
        <taxon>Apocrita</taxon>
        <taxon>Aculeata</taxon>
        <taxon>Formicoidea</taxon>
        <taxon>Formicidae</taxon>
        <taxon>Myrmicinae</taxon>
        <taxon>Cardiocondyla</taxon>
    </lineage>
</organism>
<dbReference type="CDD" id="cd13778">
    <property type="entry name" value="Aar2_C"/>
    <property type="match status" value="1"/>
</dbReference>
<feature type="domain" description="AAR2 N-terminal" evidence="10">
    <location>
        <begin position="14"/>
        <end position="145"/>
    </location>
</feature>
<keyword evidence="12" id="KW-1185">Reference proteome</keyword>
<dbReference type="PANTHER" id="PTHR12689:SF4">
    <property type="entry name" value="PROTEIN AAR2 HOMOLOG"/>
    <property type="match status" value="1"/>
</dbReference>
<evidence type="ECO:0000256" key="2">
    <source>
        <dbReference type="ARBA" id="ARBA00006281"/>
    </source>
</evidence>
<dbReference type="Pfam" id="PF20981">
    <property type="entry name" value="AAR2_1st"/>
    <property type="match status" value="1"/>
</dbReference>
<keyword evidence="5" id="KW-0747">Spliceosome</keyword>
<evidence type="ECO:0000313" key="11">
    <source>
        <dbReference type="EMBL" id="KAL0108411.1"/>
    </source>
</evidence>
<comment type="similarity">
    <text evidence="2">Belongs to the AAR2 family.</text>
</comment>
<evidence type="ECO:0000256" key="7">
    <source>
        <dbReference type="ARBA" id="ARBA00030625"/>
    </source>
</evidence>
<evidence type="ECO:0000256" key="1">
    <source>
        <dbReference type="ARBA" id="ARBA00003708"/>
    </source>
</evidence>
<dbReference type="EMBL" id="JADYXP020000016">
    <property type="protein sequence ID" value="KAL0108411.1"/>
    <property type="molecule type" value="Genomic_DNA"/>
</dbReference>
<accession>A0AAW2EXF4</accession>
<comment type="function">
    <text evidence="1">Component of the U5 snRNP complex that is required for spliceosome assembly and for pre-mRNA splicing.</text>
</comment>
<dbReference type="CDD" id="cd13777">
    <property type="entry name" value="Aar2_N"/>
    <property type="match status" value="1"/>
</dbReference>
<evidence type="ECO:0000256" key="5">
    <source>
        <dbReference type="ARBA" id="ARBA00022728"/>
    </source>
</evidence>
<dbReference type="AlphaFoldDB" id="A0AAW2EXF4"/>
<gene>
    <name evidence="11" type="ORF">PUN28_015155</name>
</gene>
<dbReference type="FunFam" id="2.60.34.20:FF:000001">
    <property type="entry name" value="protein AAR2 homolog"/>
    <property type="match status" value="1"/>
</dbReference>
<dbReference type="InterPro" id="IPR038514">
    <property type="entry name" value="AAR2_C_sf"/>
</dbReference>
<dbReference type="GO" id="GO:0005681">
    <property type="term" value="C:spliceosomal complex"/>
    <property type="evidence" value="ECO:0007669"/>
    <property type="project" value="UniProtKB-KW"/>
</dbReference>
<dbReference type="Proteomes" id="UP001430953">
    <property type="component" value="Unassembled WGS sequence"/>
</dbReference>
<dbReference type="GO" id="GO:0000244">
    <property type="term" value="P:spliceosomal tri-snRNP complex assembly"/>
    <property type="evidence" value="ECO:0007669"/>
    <property type="project" value="TreeGrafter"/>
</dbReference>
<comment type="caution">
    <text evidence="11">The sequence shown here is derived from an EMBL/GenBank/DDBJ whole genome shotgun (WGS) entry which is preliminary data.</text>
</comment>
<evidence type="ECO:0000259" key="10">
    <source>
        <dbReference type="Pfam" id="PF20981"/>
    </source>
</evidence>
<reference evidence="11 12" key="1">
    <citation type="submission" date="2023-03" db="EMBL/GenBank/DDBJ databases">
        <title>High recombination rates correlate with genetic variation in Cardiocondyla obscurior ants.</title>
        <authorList>
            <person name="Errbii M."/>
        </authorList>
    </citation>
    <scope>NUCLEOTIDE SEQUENCE [LARGE SCALE GENOMIC DNA]</scope>
    <source>
        <strain evidence="11">Alpha-2009</strain>
        <tissue evidence="11">Whole body</tissue>
    </source>
</reference>
<dbReference type="FunFam" id="1.25.40.550:FF:000001">
    <property type="entry name" value="AAR2 splicing factor homolog"/>
    <property type="match status" value="1"/>
</dbReference>
<keyword evidence="6" id="KW-0508">mRNA splicing</keyword>
<proteinExistence type="inferred from homology"/>
<dbReference type="Gene3D" id="2.60.34.20">
    <property type="match status" value="1"/>
</dbReference>
<keyword evidence="4" id="KW-0507">mRNA processing</keyword>
<evidence type="ECO:0000259" key="9">
    <source>
        <dbReference type="Pfam" id="PF05282"/>
    </source>
</evidence>
<evidence type="ECO:0000313" key="12">
    <source>
        <dbReference type="Proteomes" id="UP001430953"/>
    </source>
</evidence>
<dbReference type="PANTHER" id="PTHR12689">
    <property type="entry name" value="A1 CISTRON SPLICING FACTOR AAR2-RELATED"/>
    <property type="match status" value="1"/>
</dbReference>
<dbReference type="Gene3D" id="1.25.40.550">
    <property type="entry name" value="Aar2, C-terminal domain-like"/>
    <property type="match status" value="1"/>
</dbReference>
<feature type="domain" description="AAR2 C-terminal" evidence="9">
    <location>
        <begin position="204"/>
        <end position="358"/>
    </location>
</feature>
<evidence type="ECO:0000256" key="3">
    <source>
        <dbReference type="ARBA" id="ARBA00016372"/>
    </source>
</evidence>
<dbReference type="InterPro" id="IPR038516">
    <property type="entry name" value="AAR2_N_sf"/>
</dbReference>
<evidence type="ECO:0000256" key="6">
    <source>
        <dbReference type="ARBA" id="ARBA00023187"/>
    </source>
</evidence>
<evidence type="ECO:0000256" key="8">
    <source>
        <dbReference type="ARBA" id="ARBA00047009"/>
    </source>
</evidence>